<proteinExistence type="predicted"/>
<sequence>MKNATIVKFLIGLALTGATITGTALVAFPSQKTVINQKQKFDSRQEKKANGLRLLEQAFVKYKGDDVNSRKLAAVINSHPSAFVYFMLGDNDRFLDDGSAETSLISWCEKSNDSIQIPEEYSQILNRDSICEFTKITW</sequence>
<dbReference type="RefSeq" id="WP_187149639.1">
    <property type="nucleotide sequence ID" value="NZ_LWUJ01000003.1"/>
</dbReference>
<dbReference type="EMBL" id="LWUJ01000003">
    <property type="protein sequence ID" value="OAL10803.1"/>
    <property type="molecule type" value="Genomic_DNA"/>
</dbReference>
<comment type="caution">
    <text evidence="1">The sequence shown here is derived from an EMBL/GenBank/DDBJ whole genome shotgun (WGS) entry which is preliminary data.</text>
</comment>
<evidence type="ECO:0000313" key="2">
    <source>
        <dbReference type="Proteomes" id="UP000077623"/>
    </source>
</evidence>
<gene>
    <name evidence="1" type="ORF">A6V39_05710</name>
</gene>
<organism evidence="1 2">
    <name type="scientific">Candidatus Mycoplasma haematobovis</name>
    <dbReference type="NCBI Taxonomy" id="432608"/>
    <lineage>
        <taxon>Bacteria</taxon>
        <taxon>Bacillati</taxon>
        <taxon>Mycoplasmatota</taxon>
        <taxon>Mollicutes</taxon>
        <taxon>Mycoplasmataceae</taxon>
        <taxon>Mycoplasma</taxon>
    </lineage>
</organism>
<reference evidence="2" key="1">
    <citation type="submission" date="2016-04" db="EMBL/GenBank/DDBJ databases">
        <authorList>
            <person name="Quiroz-Castaneda R.E."/>
            <person name="Martinez-Ocampo F."/>
        </authorList>
    </citation>
    <scope>NUCLEOTIDE SEQUENCE [LARGE SCALE GENOMIC DNA]</scope>
    <source>
        <strain evidence="2">INIFAP01</strain>
    </source>
</reference>
<name>A0A1A9QEB0_9MOLU</name>
<protein>
    <submittedName>
        <fullName evidence="1">Uncharacterized protein</fullName>
    </submittedName>
</protein>
<dbReference type="AlphaFoldDB" id="A0A1A9QEB0"/>
<dbReference type="Proteomes" id="UP000077623">
    <property type="component" value="Unassembled WGS sequence"/>
</dbReference>
<evidence type="ECO:0000313" key="1">
    <source>
        <dbReference type="EMBL" id="OAL10803.1"/>
    </source>
</evidence>
<accession>A0A1A9QEB0</accession>
<keyword evidence="2" id="KW-1185">Reference proteome</keyword>